<organism evidence="6 7">
    <name type="scientific">Theobroma cacao</name>
    <name type="common">Cacao</name>
    <name type="synonym">Cocoa</name>
    <dbReference type="NCBI Taxonomy" id="3641"/>
    <lineage>
        <taxon>Eukaryota</taxon>
        <taxon>Viridiplantae</taxon>
        <taxon>Streptophyta</taxon>
        <taxon>Embryophyta</taxon>
        <taxon>Tracheophyta</taxon>
        <taxon>Spermatophyta</taxon>
        <taxon>Magnoliopsida</taxon>
        <taxon>eudicotyledons</taxon>
        <taxon>Gunneridae</taxon>
        <taxon>Pentapetalae</taxon>
        <taxon>rosids</taxon>
        <taxon>malvids</taxon>
        <taxon>Malvales</taxon>
        <taxon>Malvaceae</taxon>
        <taxon>Byttnerioideae</taxon>
        <taxon>Theobroma</taxon>
    </lineage>
</organism>
<keyword evidence="2" id="KW-1015">Disulfide bond</keyword>
<dbReference type="FunCoup" id="A0A061GAN6">
    <property type="interactions" value="8"/>
</dbReference>
<dbReference type="InterPro" id="IPR006501">
    <property type="entry name" value="Pectinesterase_inhib_dom"/>
</dbReference>
<dbReference type="FunFam" id="1.20.140.40:FF:000002">
    <property type="entry name" value="Putative invertase inhibitor"/>
    <property type="match status" value="1"/>
</dbReference>
<dbReference type="PANTHER" id="PTHR35357">
    <property type="entry name" value="OS02G0537100 PROTEIN"/>
    <property type="match status" value="1"/>
</dbReference>
<dbReference type="GO" id="GO:0009827">
    <property type="term" value="P:plant-type cell wall modification"/>
    <property type="evidence" value="ECO:0000318"/>
    <property type="project" value="GO_Central"/>
</dbReference>
<name>A0A061GAN6_THECC</name>
<evidence type="ECO:0000259" key="5">
    <source>
        <dbReference type="SMART" id="SM00856"/>
    </source>
</evidence>
<feature type="signal peptide" evidence="4">
    <location>
        <begin position="1"/>
        <end position="32"/>
    </location>
</feature>
<proteinExistence type="inferred from homology"/>
<evidence type="ECO:0000256" key="4">
    <source>
        <dbReference type="SAM" id="SignalP"/>
    </source>
</evidence>
<dbReference type="InterPro" id="IPR035513">
    <property type="entry name" value="Invertase/methylesterase_inhib"/>
</dbReference>
<dbReference type="Proteomes" id="UP000026915">
    <property type="component" value="Chromosome 3"/>
</dbReference>
<evidence type="ECO:0000313" key="6">
    <source>
        <dbReference type="EMBL" id="EOY24104.1"/>
    </source>
</evidence>
<accession>A0A061GAN6</accession>
<dbReference type="EMBL" id="CM001881">
    <property type="protein sequence ID" value="EOY24104.1"/>
    <property type="molecule type" value="Genomic_DNA"/>
</dbReference>
<dbReference type="CDD" id="cd15795">
    <property type="entry name" value="PMEI-Pla_a_1_like"/>
    <property type="match status" value="1"/>
</dbReference>
<dbReference type="SUPFAM" id="SSF101148">
    <property type="entry name" value="Plant invertase/pectin methylesterase inhibitor"/>
    <property type="match status" value="1"/>
</dbReference>
<evidence type="ECO:0000256" key="2">
    <source>
        <dbReference type="ARBA" id="ARBA00023157"/>
    </source>
</evidence>
<protein>
    <submittedName>
        <fullName evidence="6">Plant invertase/pectin methylesterase inhibitor superfamily protein, putative</fullName>
    </submittedName>
</protein>
<feature type="chain" id="PRO_5001602674" evidence="4">
    <location>
        <begin position="33"/>
        <end position="197"/>
    </location>
</feature>
<dbReference type="OMA" id="AWTIVNS"/>
<dbReference type="NCBIfam" id="TIGR01614">
    <property type="entry name" value="PME_inhib"/>
    <property type="match status" value="1"/>
</dbReference>
<keyword evidence="7" id="KW-1185">Reference proteome</keyword>
<reference evidence="6 7" key="1">
    <citation type="journal article" date="2013" name="Genome Biol.">
        <title>The genome sequence of the most widely cultivated cacao type and its use to identify candidate genes regulating pod color.</title>
        <authorList>
            <person name="Motamayor J.C."/>
            <person name="Mockaitis K."/>
            <person name="Schmutz J."/>
            <person name="Haiminen N."/>
            <person name="Iii D.L."/>
            <person name="Cornejo O."/>
            <person name="Findley S.D."/>
            <person name="Zheng P."/>
            <person name="Utro F."/>
            <person name="Royaert S."/>
            <person name="Saski C."/>
            <person name="Jenkins J."/>
            <person name="Podicheti R."/>
            <person name="Zhao M."/>
            <person name="Scheffler B.E."/>
            <person name="Stack J.C."/>
            <person name="Feltus F.A."/>
            <person name="Mustiga G.M."/>
            <person name="Amores F."/>
            <person name="Phillips W."/>
            <person name="Marelli J.P."/>
            <person name="May G.D."/>
            <person name="Shapiro H."/>
            <person name="Ma J."/>
            <person name="Bustamante C.D."/>
            <person name="Schnell R.J."/>
            <person name="Main D."/>
            <person name="Gilbert D."/>
            <person name="Parida L."/>
            <person name="Kuhn D.N."/>
        </authorList>
    </citation>
    <scope>NUCLEOTIDE SEQUENCE [LARGE SCALE GENOMIC DNA]</scope>
    <source>
        <strain evidence="7">cv. Matina 1-6</strain>
    </source>
</reference>
<dbReference type="AlphaFoldDB" id="A0A061GAN6"/>
<dbReference type="PANTHER" id="PTHR35357:SF17">
    <property type="entry name" value="PECTINESTERASE INHIBITOR 12"/>
    <property type="match status" value="1"/>
</dbReference>
<dbReference type="GO" id="GO:0005576">
    <property type="term" value="C:extracellular region"/>
    <property type="evidence" value="ECO:0007669"/>
    <property type="project" value="UniProtKB-ARBA"/>
</dbReference>
<evidence type="ECO:0000313" key="7">
    <source>
        <dbReference type="Proteomes" id="UP000026915"/>
    </source>
</evidence>
<dbReference type="InterPro" id="IPR034088">
    <property type="entry name" value="Pla_a_1-like"/>
</dbReference>
<keyword evidence="1 4" id="KW-0732">Signal</keyword>
<dbReference type="GO" id="GO:0004857">
    <property type="term" value="F:enzyme inhibitor activity"/>
    <property type="evidence" value="ECO:0000318"/>
    <property type="project" value="GO_Central"/>
</dbReference>
<evidence type="ECO:0000256" key="1">
    <source>
        <dbReference type="ARBA" id="ARBA00022729"/>
    </source>
</evidence>
<dbReference type="Gramene" id="EOY24104">
    <property type="protein sequence ID" value="EOY24104"/>
    <property type="gene ID" value="TCM_015797"/>
</dbReference>
<comment type="similarity">
    <text evidence="3">Belongs to the PMEI family.</text>
</comment>
<sequence>MQHVSFSSFCFFFFFFLFFFIFLLTPNDEVSATSTLSVDIINKTCKTCSDRSSVVNYTFCSASLQEIPVSHVTNLQGLAIVAMELALQNATNTLSIIKELVNNETLGPSSLACLSDCSLLYSDGVVTLVDTVGAFLTGQYGNADAWVSAVMQGTATCEEGFQDMELVSPLTKENYSLFQLCDVLLCIMNLLDSDVKS</sequence>
<dbReference type="GO" id="GO:0009505">
    <property type="term" value="C:plant-type cell wall"/>
    <property type="evidence" value="ECO:0000318"/>
    <property type="project" value="GO_Central"/>
</dbReference>
<feature type="domain" description="Pectinesterase inhibitor" evidence="5">
    <location>
        <begin position="36"/>
        <end position="187"/>
    </location>
</feature>
<evidence type="ECO:0000256" key="3">
    <source>
        <dbReference type="ARBA" id="ARBA00038471"/>
    </source>
</evidence>
<dbReference type="Gene3D" id="1.20.140.40">
    <property type="entry name" value="Invertase/pectin methylesterase inhibitor family protein"/>
    <property type="match status" value="1"/>
</dbReference>
<dbReference type="SMART" id="SM00856">
    <property type="entry name" value="PMEI"/>
    <property type="match status" value="1"/>
</dbReference>
<dbReference type="HOGENOM" id="CLU_033761_7_3_1"/>
<dbReference type="eggNOG" id="ENOG502RZMM">
    <property type="taxonomic scope" value="Eukaryota"/>
</dbReference>
<dbReference type="STRING" id="3641.A0A061GAN6"/>
<gene>
    <name evidence="6" type="ORF">TCM_015797</name>
</gene>
<dbReference type="Pfam" id="PF04043">
    <property type="entry name" value="PMEI"/>
    <property type="match status" value="1"/>
</dbReference>
<dbReference type="InParanoid" id="A0A061GAN6"/>